<name>A0ABR2JTG7_9EUKA</name>
<dbReference type="SUPFAM" id="SSF52113">
    <property type="entry name" value="BRCT domain"/>
    <property type="match status" value="1"/>
</dbReference>
<evidence type="ECO:0000313" key="2">
    <source>
        <dbReference type="Proteomes" id="UP001470230"/>
    </source>
</evidence>
<dbReference type="InterPro" id="IPR036420">
    <property type="entry name" value="BRCT_dom_sf"/>
</dbReference>
<comment type="caution">
    <text evidence="1">The sequence shown here is derived from an EMBL/GenBank/DDBJ whole genome shotgun (WGS) entry which is preliminary data.</text>
</comment>
<evidence type="ECO:0000313" key="1">
    <source>
        <dbReference type="EMBL" id="KAK8882172.1"/>
    </source>
</evidence>
<dbReference type="Proteomes" id="UP001470230">
    <property type="component" value="Unassembled WGS sequence"/>
</dbReference>
<protein>
    <submittedName>
        <fullName evidence="1">Uncharacterized protein</fullName>
    </submittedName>
</protein>
<organism evidence="1 2">
    <name type="scientific">Tritrichomonas musculus</name>
    <dbReference type="NCBI Taxonomy" id="1915356"/>
    <lineage>
        <taxon>Eukaryota</taxon>
        <taxon>Metamonada</taxon>
        <taxon>Parabasalia</taxon>
        <taxon>Tritrichomonadida</taxon>
        <taxon>Tritrichomonadidae</taxon>
        <taxon>Tritrichomonas</taxon>
    </lineage>
</organism>
<gene>
    <name evidence="1" type="ORF">M9Y10_044812</name>
</gene>
<sequence length="412" mass="48551">MHSVFISSELKQKQIDFILNTIKSVNGQVVNKINQADILITITTPNNKKLEKPFAISYICYESMIDMKINPFSFDYKTPYLFNLWLYEISIKFYRIDKNRAKQYTNLVYSMGGIVVDDNANFIITDEKNLDETENNDIKLIHASWLLALQFSPNYLSPNKYYINVKLNYDDSFFEFSYHLFKDHPHWGYSDLKKNLEPKYEFLKNETDENFKDNCQSAFNKITSILKLGEKNSLFKTQKLNEKDFHLMLLNSKGYKNEMKLTPLSGYFSEVHGQWSETETENLLTVLKQGYLTKAILNEKGEIHWPSVAKYVVYSYNNYGDVRLKNLFDGKPEEKICSYMSNDYFYKSLIPEEEEILFQQIADHLKNNELVTINFIKELALKIINSPLNIATKSFILYKYKKKEILWMKTAK</sequence>
<proteinExistence type="predicted"/>
<reference evidence="1 2" key="1">
    <citation type="submission" date="2024-04" db="EMBL/GenBank/DDBJ databases">
        <title>Tritrichomonas musculus Genome.</title>
        <authorList>
            <person name="Alves-Ferreira E."/>
            <person name="Grigg M."/>
            <person name="Lorenzi H."/>
            <person name="Galac M."/>
        </authorList>
    </citation>
    <scope>NUCLEOTIDE SEQUENCE [LARGE SCALE GENOMIC DNA]</scope>
    <source>
        <strain evidence="1 2">EAF2021</strain>
    </source>
</reference>
<keyword evidence="2" id="KW-1185">Reference proteome</keyword>
<accession>A0ABR2JTG7</accession>
<dbReference type="EMBL" id="JAPFFF010000009">
    <property type="protein sequence ID" value="KAK8882172.1"/>
    <property type="molecule type" value="Genomic_DNA"/>
</dbReference>